<dbReference type="SMART" id="SM01093">
    <property type="entry name" value="CP12"/>
    <property type="match status" value="1"/>
</dbReference>
<gene>
    <name evidence="3" type="ORF">DXZ20_29235</name>
</gene>
<evidence type="ECO:0000313" key="4">
    <source>
        <dbReference type="Proteomes" id="UP000481033"/>
    </source>
</evidence>
<proteinExistence type="predicted"/>
<feature type="compositionally biased region" description="Polar residues" evidence="1">
    <location>
        <begin position="1"/>
        <end position="21"/>
    </location>
</feature>
<protein>
    <recommendedName>
        <fullName evidence="2">CP12 domain-containing protein</fullName>
    </recommendedName>
</protein>
<dbReference type="EMBL" id="QXHD01000004">
    <property type="protein sequence ID" value="NEZ59653.1"/>
    <property type="molecule type" value="Genomic_DNA"/>
</dbReference>
<accession>A0A6M0RV24</accession>
<dbReference type="RefSeq" id="WP_163702553.1">
    <property type="nucleotide sequence ID" value="NZ_QXHD01000004.1"/>
</dbReference>
<name>A0A6M0RV24_9CYAN</name>
<sequence>MAYTTIASSTVSPISTPSQKPLSKATFETRLKAALEHARRLTEMHGPRSIDAAIAWETVEELQTAKAHQQQVRPTTAFVRYCAENPHAPESRMYDV</sequence>
<comment type="caution">
    <text evidence="3">The sequence shown here is derived from an EMBL/GenBank/DDBJ whole genome shotgun (WGS) entry which is preliminary data.</text>
</comment>
<dbReference type="AlphaFoldDB" id="A0A6M0RV24"/>
<organism evidence="3 4">
    <name type="scientific">Adonisia turfae CCMR0081</name>
    <dbReference type="NCBI Taxonomy" id="2292702"/>
    <lineage>
        <taxon>Bacteria</taxon>
        <taxon>Bacillati</taxon>
        <taxon>Cyanobacteriota</taxon>
        <taxon>Adonisia</taxon>
        <taxon>Adonisia turfae</taxon>
    </lineage>
</organism>
<dbReference type="Pfam" id="PF02672">
    <property type="entry name" value="CP12"/>
    <property type="match status" value="1"/>
</dbReference>
<feature type="region of interest" description="Disordered" evidence="1">
    <location>
        <begin position="1"/>
        <end position="23"/>
    </location>
</feature>
<evidence type="ECO:0000256" key="1">
    <source>
        <dbReference type="SAM" id="MobiDB-lite"/>
    </source>
</evidence>
<dbReference type="Proteomes" id="UP000481033">
    <property type="component" value="Unassembled WGS sequence"/>
</dbReference>
<feature type="domain" description="CP12" evidence="2">
    <location>
        <begin position="27"/>
        <end position="96"/>
    </location>
</feature>
<keyword evidence="4" id="KW-1185">Reference proteome</keyword>
<evidence type="ECO:0000313" key="3">
    <source>
        <dbReference type="EMBL" id="NEZ59653.1"/>
    </source>
</evidence>
<reference evidence="3 4" key="1">
    <citation type="journal article" date="2020" name="Microb. Ecol.">
        <title>Ecogenomics of the Marine Benthic Filamentous Cyanobacterium Adonisia.</title>
        <authorList>
            <person name="Walter J.M."/>
            <person name="Coutinho F.H."/>
            <person name="Leomil L."/>
            <person name="Hargreaves P.I."/>
            <person name="Campeao M.E."/>
            <person name="Vieira V.V."/>
            <person name="Silva B.S."/>
            <person name="Fistarol G.O."/>
            <person name="Salomon P.S."/>
            <person name="Sawabe T."/>
            <person name="Mino S."/>
            <person name="Hosokawa M."/>
            <person name="Miyashita H."/>
            <person name="Maruyama F."/>
            <person name="van Verk M.C."/>
            <person name="Dutilh B.E."/>
            <person name="Thompson C.C."/>
            <person name="Thompson F.L."/>
        </authorList>
    </citation>
    <scope>NUCLEOTIDE SEQUENCE [LARGE SCALE GENOMIC DNA]</scope>
    <source>
        <strain evidence="3 4">CCMR0081</strain>
    </source>
</reference>
<dbReference type="InterPro" id="IPR003823">
    <property type="entry name" value="CP12_dom"/>
</dbReference>
<evidence type="ECO:0000259" key="2">
    <source>
        <dbReference type="SMART" id="SM01093"/>
    </source>
</evidence>